<evidence type="ECO:0000313" key="4">
    <source>
        <dbReference type="EMBL" id="SPR96556.1"/>
    </source>
</evidence>
<dbReference type="EMBL" id="OVTA01000005">
    <property type="protein sequence ID" value="SPR96556.1"/>
    <property type="molecule type" value="Genomic_DNA"/>
</dbReference>
<reference evidence="4 5" key="1">
    <citation type="submission" date="2018-01" db="EMBL/GenBank/DDBJ databases">
        <authorList>
            <person name="Gaut B.S."/>
            <person name="Morton B.R."/>
            <person name="Clegg M.T."/>
            <person name="Duvall M.R."/>
        </authorList>
    </citation>
    <scope>NUCLEOTIDE SEQUENCE [LARGE SCALE GENOMIC DNA]</scope>
    <source>
        <strain evidence="4">Cupriavidus taiwanensis cmp 52</strain>
    </source>
</reference>
<dbReference type="Pfam" id="PF19305">
    <property type="entry name" value="MmgE_PrpD_C"/>
    <property type="match status" value="1"/>
</dbReference>
<dbReference type="SUPFAM" id="SSF103378">
    <property type="entry name" value="2-methylcitrate dehydratase PrpD"/>
    <property type="match status" value="1"/>
</dbReference>
<dbReference type="InterPro" id="IPR042183">
    <property type="entry name" value="MmgE/PrpD_sf_1"/>
</dbReference>
<name>A0A375IZK9_9BURK</name>
<dbReference type="Pfam" id="PF03972">
    <property type="entry name" value="MmgE_PrpD_N"/>
    <property type="match status" value="1"/>
</dbReference>
<evidence type="ECO:0000259" key="2">
    <source>
        <dbReference type="Pfam" id="PF03972"/>
    </source>
</evidence>
<dbReference type="RefSeq" id="WP_116382691.1">
    <property type="nucleotide sequence ID" value="NZ_LS483233.1"/>
</dbReference>
<dbReference type="InterPro" id="IPR036148">
    <property type="entry name" value="MmgE/PrpD_sf"/>
</dbReference>
<dbReference type="Gene3D" id="3.30.1330.120">
    <property type="entry name" value="2-methylcitrate dehydratase PrpD"/>
    <property type="match status" value="1"/>
</dbReference>
<evidence type="ECO:0000256" key="1">
    <source>
        <dbReference type="ARBA" id="ARBA00006174"/>
    </source>
</evidence>
<dbReference type="PANTHER" id="PTHR16943:SF8">
    <property type="entry name" value="2-METHYLCITRATE DEHYDRATASE"/>
    <property type="match status" value="1"/>
</dbReference>
<dbReference type="Gene3D" id="1.10.4100.10">
    <property type="entry name" value="2-methylcitrate dehydratase PrpD"/>
    <property type="match status" value="1"/>
</dbReference>
<evidence type="ECO:0000313" key="5">
    <source>
        <dbReference type="Proteomes" id="UP000256805"/>
    </source>
</evidence>
<dbReference type="InterPro" id="IPR045336">
    <property type="entry name" value="MmgE_PrpD_N"/>
</dbReference>
<dbReference type="Proteomes" id="UP000256805">
    <property type="component" value="Unassembled WGS sequence"/>
</dbReference>
<evidence type="ECO:0008006" key="6">
    <source>
        <dbReference type="Google" id="ProtNLM"/>
    </source>
</evidence>
<evidence type="ECO:0000259" key="3">
    <source>
        <dbReference type="Pfam" id="PF19305"/>
    </source>
</evidence>
<dbReference type="InterPro" id="IPR005656">
    <property type="entry name" value="MmgE_PrpD"/>
</dbReference>
<sequence length="458" mass="48522">MDATTLGIARYVAEAGSGGFPERAIHEARRRIIDSVACAAAAYREPFCASIRSFAARYAATPAARIWGSGQATSIEMAAFANGTMVRYQDYSDTHLGKSNGHPSDIIGGLISLAEAFHLSGEALVTAIVVAYETYCSLCDSTALASRAVDQATCAAAGAAAGAARLLGLGQEQAGAAIALALSSGVQLYNVRAGDLSDWKGCAGPNGARNGVFAALLAREGVTGPTAVVEGKGGLRDLVGELDWKAGAGEMPRIVDTHLKFHPVCYHGQAAVDAALAVRAMLAGQRTQAIDPIEVIEVETYEAAFRAMGSDPTRWSPTNRETADHSLPYAVAVALMNGGLTSADYERERLDDAAIRRLMMRIRVGASADLTQAFPAHSRSRVTVRMKDGTVYSHLQDDPKGSAANPLTDAELESKFLELYRPWGDGQMGRQTLDMLWSVDRLADISQLVDRLCEAPEA</sequence>
<accession>A0A375IZK9</accession>
<organism evidence="4 5">
    <name type="scientific">Cupriavidus taiwanensis</name>
    <dbReference type="NCBI Taxonomy" id="164546"/>
    <lineage>
        <taxon>Bacteria</taxon>
        <taxon>Pseudomonadati</taxon>
        <taxon>Pseudomonadota</taxon>
        <taxon>Betaproteobacteria</taxon>
        <taxon>Burkholderiales</taxon>
        <taxon>Burkholderiaceae</taxon>
        <taxon>Cupriavidus</taxon>
    </lineage>
</organism>
<feature type="domain" description="MmgE/PrpD N-terminal" evidence="2">
    <location>
        <begin position="8"/>
        <end position="239"/>
    </location>
</feature>
<feature type="domain" description="MmgE/PrpD C-terminal" evidence="3">
    <location>
        <begin position="262"/>
        <end position="426"/>
    </location>
</feature>
<dbReference type="InterPro" id="IPR045337">
    <property type="entry name" value="MmgE_PrpD_C"/>
</dbReference>
<gene>
    <name evidence="4" type="ORF">CBM2634_A130022</name>
</gene>
<proteinExistence type="inferred from homology"/>
<protein>
    <recommendedName>
        <fullName evidence="6">2-methylcitrate dehydratase</fullName>
    </recommendedName>
</protein>
<dbReference type="GO" id="GO:0016829">
    <property type="term" value="F:lyase activity"/>
    <property type="evidence" value="ECO:0007669"/>
    <property type="project" value="InterPro"/>
</dbReference>
<dbReference type="PANTHER" id="PTHR16943">
    <property type="entry name" value="2-METHYLCITRATE DEHYDRATASE-RELATED"/>
    <property type="match status" value="1"/>
</dbReference>
<comment type="similarity">
    <text evidence="1">Belongs to the PrpD family.</text>
</comment>
<dbReference type="AlphaFoldDB" id="A0A375IZK9"/>
<dbReference type="InterPro" id="IPR042188">
    <property type="entry name" value="MmgE/PrpD_sf_2"/>
</dbReference>